<evidence type="ECO:0000259" key="8">
    <source>
        <dbReference type="PROSITE" id="PS50928"/>
    </source>
</evidence>
<feature type="transmembrane region" description="Helical" evidence="7">
    <location>
        <begin position="205"/>
        <end position="222"/>
    </location>
</feature>
<dbReference type="Pfam" id="PF00528">
    <property type="entry name" value="BPD_transp_1"/>
    <property type="match status" value="1"/>
</dbReference>
<dbReference type="InterPro" id="IPR050366">
    <property type="entry name" value="BP-dependent_transpt_permease"/>
</dbReference>
<dbReference type="PANTHER" id="PTHR43386:SF1">
    <property type="entry name" value="D,D-DIPEPTIDE TRANSPORT SYSTEM PERMEASE PROTEIN DDPC-RELATED"/>
    <property type="match status" value="1"/>
</dbReference>
<dbReference type="EMBL" id="LN890655">
    <property type="protein sequence ID" value="CUS04080.2"/>
    <property type="molecule type" value="Genomic_DNA"/>
</dbReference>
<proteinExistence type="inferred from homology"/>
<evidence type="ECO:0000256" key="5">
    <source>
        <dbReference type="ARBA" id="ARBA00022989"/>
    </source>
</evidence>
<dbReference type="KEGG" id="pbf:CFX0092_A2202"/>
<dbReference type="GO" id="GO:0055085">
    <property type="term" value="P:transmembrane transport"/>
    <property type="evidence" value="ECO:0007669"/>
    <property type="project" value="InterPro"/>
</dbReference>
<keyword evidence="10" id="KW-1185">Reference proteome</keyword>
<evidence type="ECO:0000256" key="2">
    <source>
        <dbReference type="ARBA" id="ARBA00022448"/>
    </source>
</evidence>
<feature type="transmembrane region" description="Helical" evidence="7">
    <location>
        <begin position="270"/>
        <end position="293"/>
    </location>
</feature>
<accession>A0A160T5S3</accession>
<comment type="similarity">
    <text evidence="7">Belongs to the binding-protein-dependent transport system permease family.</text>
</comment>
<dbReference type="PANTHER" id="PTHR43386">
    <property type="entry name" value="OLIGOPEPTIDE TRANSPORT SYSTEM PERMEASE PROTEIN APPC"/>
    <property type="match status" value="1"/>
</dbReference>
<dbReference type="PROSITE" id="PS50928">
    <property type="entry name" value="ABC_TM1"/>
    <property type="match status" value="1"/>
</dbReference>
<feature type="transmembrane region" description="Helical" evidence="7">
    <location>
        <begin position="178"/>
        <end position="199"/>
    </location>
</feature>
<name>A0A160T5S3_9CHLR</name>
<dbReference type="RefSeq" id="WP_197699748.1">
    <property type="nucleotide sequence ID" value="NZ_LN890655.1"/>
</dbReference>
<gene>
    <name evidence="9" type="ORF">CFX0092_A2202</name>
</gene>
<feature type="transmembrane region" description="Helical" evidence="7">
    <location>
        <begin position="142"/>
        <end position="166"/>
    </location>
</feature>
<dbReference type="CDD" id="cd06261">
    <property type="entry name" value="TM_PBP2"/>
    <property type="match status" value="1"/>
</dbReference>
<feature type="domain" description="ABC transmembrane type-1" evidence="8">
    <location>
        <begin position="143"/>
        <end position="335"/>
    </location>
</feature>
<evidence type="ECO:0000313" key="9">
    <source>
        <dbReference type="EMBL" id="CUS04080.2"/>
    </source>
</evidence>
<sequence length="351" mass="38826">MTAASEPVALRPGPSDAGELREMTRLEKAVGPEWARLLRGIATNPLSVIGIILIVLFALMAIFAPLLAPPPNKNWNPMQIPRAGFRAEPEPPMTVWTKNAPMTVPWWYRNIWPRQEEWVHLMGTTSGQYDIWYGVVWGARTAFFASFVVTIANTLIGVIVGAFAGFYGGWVDEILMRIVEIVSAFPFITGALILASLLTPLFGRSVWPATVALILFGWTGYARQLRGDILATKERDYVLAARASGAKDSHLMLQHVIPNAMFPTMVRISLNMGAVVLSFAALSFLGIGLPEGYADWGQIVSFARSWILTLDQFWYIIIFPGLALLLYGLAWNLIGDALRDILDPKLRGKKA</sequence>
<organism evidence="9 10">
    <name type="scientific">Candidatus Promineifilum breve</name>
    <dbReference type="NCBI Taxonomy" id="1806508"/>
    <lineage>
        <taxon>Bacteria</taxon>
        <taxon>Bacillati</taxon>
        <taxon>Chloroflexota</taxon>
        <taxon>Ardenticatenia</taxon>
        <taxon>Candidatus Promineifilales</taxon>
        <taxon>Candidatus Promineifilaceae</taxon>
        <taxon>Candidatus Promineifilum</taxon>
    </lineage>
</organism>
<dbReference type="AlphaFoldDB" id="A0A160T5S3"/>
<dbReference type="InterPro" id="IPR000515">
    <property type="entry name" value="MetI-like"/>
</dbReference>
<keyword evidence="3" id="KW-1003">Cell membrane</keyword>
<keyword evidence="6 7" id="KW-0472">Membrane</keyword>
<keyword evidence="4 7" id="KW-0812">Transmembrane</keyword>
<feature type="transmembrane region" description="Helical" evidence="7">
    <location>
        <begin position="46"/>
        <end position="68"/>
    </location>
</feature>
<dbReference type="GO" id="GO:0005886">
    <property type="term" value="C:plasma membrane"/>
    <property type="evidence" value="ECO:0007669"/>
    <property type="project" value="UniProtKB-SubCell"/>
</dbReference>
<dbReference type="Pfam" id="PF12911">
    <property type="entry name" value="OppC_N"/>
    <property type="match status" value="1"/>
</dbReference>
<evidence type="ECO:0000256" key="6">
    <source>
        <dbReference type="ARBA" id="ARBA00023136"/>
    </source>
</evidence>
<protein>
    <recommendedName>
        <fullName evidence="8">ABC transmembrane type-1 domain-containing protein</fullName>
    </recommendedName>
</protein>
<evidence type="ECO:0000256" key="4">
    <source>
        <dbReference type="ARBA" id="ARBA00022692"/>
    </source>
</evidence>
<evidence type="ECO:0000256" key="1">
    <source>
        <dbReference type="ARBA" id="ARBA00004651"/>
    </source>
</evidence>
<dbReference type="InterPro" id="IPR025966">
    <property type="entry name" value="OppC_N"/>
</dbReference>
<evidence type="ECO:0000256" key="7">
    <source>
        <dbReference type="RuleBase" id="RU363032"/>
    </source>
</evidence>
<keyword evidence="2 7" id="KW-0813">Transport</keyword>
<dbReference type="SUPFAM" id="SSF161098">
    <property type="entry name" value="MetI-like"/>
    <property type="match status" value="1"/>
</dbReference>
<keyword evidence="5 7" id="KW-1133">Transmembrane helix</keyword>
<evidence type="ECO:0000256" key="3">
    <source>
        <dbReference type="ARBA" id="ARBA00022475"/>
    </source>
</evidence>
<reference evidence="9" key="1">
    <citation type="submission" date="2016-01" db="EMBL/GenBank/DDBJ databases">
        <authorList>
            <person name="Mcilroy J.S."/>
            <person name="Karst M S."/>
            <person name="Albertsen M."/>
        </authorList>
    </citation>
    <scope>NUCLEOTIDE SEQUENCE</scope>
    <source>
        <strain evidence="9">Cfx-K</strain>
    </source>
</reference>
<dbReference type="Gene3D" id="1.10.3720.10">
    <property type="entry name" value="MetI-like"/>
    <property type="match status" value="1"/>
</dbReference>
<feature type="transmembrane region" description="Helical" evidence="7">
    <location>
        <begin position="313"/>
        <end position="334"/>
    </location>
</feature>
<comment type="subcellular location">
    <subcellularLocation>
        <location evidence="1 7">Cell membrane</location>
        <topology evidence="1 7">Multi-pass membrane protein</topology>
    </subcellularLocation>
</comment>
<dbReference type="InterPro" id="IPR035906">
    <property type="entry name" value="MetI-like_sf"/>
</dbReference>
<dbReference type="Proteomes" id="UP000215027">
    <property type="component" value="Chromosome I"/>
</dbReference>
<evidence type="ECO:0000313" key="10">
    <source>
        <dbReference type="Proteomes" id="UP000215027"/>
    </source>
</evidence>